<dbReference type="Pfam" id="PF19459">
    <property type="entry name" value="DUF5996"/>
    <property type="match status" value="1"/>
</dbReference>
<evidence type="ECO:0000313" key="1">
    <source>
        <dbReference type="EMBL" id="XDI06670.1"/>
    </source>
</evidence>
<organism evidence="1">
    <name type="scientific">Herbiconiux sp. A18JL235</name>
    <dbReference type="NCBI Taxonomy" id="3152363"/>
    <lineage>
        <taxon>Bacteria</taxon>
        <taxon>Bacillati</taxon>
        <taxon>Actinomycetota</taxon>
        <taxon>Actinomycetes</taxon>
        <taxon>Micrococcales</taxon>
        <taxon>Microbacteriaceae</taxon>
        <taxon>Herbiconiux</taxon>
    </lineage>
</organism>
<gene>
    <name evidence="1" type="ORF">ABFY20_06095</name>
</gene>
<dbReference type="RefSeq" id="WP_368499049.1">
    <property type="nucleotide sequence ID" value="NZ_CP162511.1"/>
</dbReference>
<accession>A0AB39BJG8</accession>
<name>A0AB39BJG8_9MICO</name>
<reference evidence="1" key="1">
    <citation type="submission" date="2024-05" db="EMBL/GenBank/DDBJ databases">
        <title>Herbiconiux sp. A18JL235.</title>
        <authorList>
            <person name="Zhang G."/>
        </authorList>
    </citation>
    <scope>NUCLEOTIDE SEQUENCE</scope>
    <source>
        <strain evidence="1">A18JL235</strain>
    </source>
</reference>
<dbReference type="EMBL" id="CP162511">
    <property type="protein sequence ID" value="XDI06670.1"/>
    <property type="molecule type" value="Genomic_DNA"/>
</dbReference>
<dbReference type="AlphaFoldDB" id="A0AB39BJG8"/>
<protein>
    <submittedName>
        <fullName evidence="1">DUF5996 family protein</fullName>
    </submittedName>
</protein>
<dbReference type="InterPro" id="IPR046038">
    <property type="entry name" value="DUF5996"/>
</dbReference>
<proteinExistence type="predicted"/>
<sequence>MNATAASAAPNHAWPTLTTESWGPTRATFHMFTQIVGKVRLAFAPMVNHWWQVPLYVTARGLSTGAVPYEGDVFDIEFDLLAHRLSVRRSDGRESVFALEPMPVSEFYRRVLDALAELGVEVSIHARPNEVDPAVPFADDHENCSYDAPAVTAFWRQLIQAERVLTVFRSRFTGKVSPVHFFWGAMDLAVTRFSGREAPEHPGGVPNCPDRVMVEGYSHEISSAGFWPGGGAEGAFYSYAYPGPAGFAEWEVPEGAFFSRELGEFLLPYEVVRASADPDGLVLEFLEATYDAARTLGRWPEGAGAA</sequence>